<dbReference type="Proteomes" id="UP000618952">
    <property type="component" value="Unassembled WGS sequence"/>
</dbReference>
<protein>
    <recommendedName>
        <fullName evidence="3">Circularly permuted type 2 ATP-grasp protein</fullName>
    </recommendedName>
</protein>
<keyword evidence="2" id="KW-1185">Reference proteome</keyword>
<reference evidence="1 2" key="1">
    <citation type="submission" date="2020-08" db="EMBL/GenBank/DDBJ databases">
        <title>Arenibacter gaetbuli sp. nov., isolated from a sand dune.</title>
        <authorList>
            <person name="Park S."/>
            <person name="Yoon J.-H."/>
        </authorList>
    </citation>
    <scope>NUCLEOTIDE SEQUENCE [LARGE SCALE GENOMIC DNA]</scope>
    <source>
        <strain evidence="1 2">BSSL-BM3</strain>
    </source>
</reference>
<organism evidence="1 2">
    <name type="scientific">Arenibacter arenosicollis</name>
    <dbReference type="NCBI Taxonomy" id="2762274"/>
    <lineage>
        <taxon>Bacteria</taxon>
        <taxon>Pseudomonadati</taxon>
        <taxon>Bacteroidota</taxon>
        <taxon>Flavobacteriia</taxon>
        <taxon>Flavobacteriales</taxon>
        <taxon>Flavobacteriaceae</taxon>
        <taxon>Arenibacter</taxon>
    </lineage>
</organism>
<sequence>MVEHLRQQYNAAFTDGKYKAFLESISTAYNHKPPFRISETPIFIPKYLKKRLLEACDQVNNVICQPNFKELTQNALQDASQLVPGEDEHTTFLQMDFGICLDEKGELMPQMVEVQGFPTLYFFQELMAKGYRDHFNIPSHYHHLNNITSAEYVEKLREIIVGDSPPENVILLEIEPHKQATQIDFLATAHHLGIKVVCISELITEGKNVFYTNNKGQKIPVRRIYNRVIFDELFKRDDLQRQFDFTKEYNVEWIGHPNWFFRISKFTMPLINSPYVPPCHFLHQLEKYPEDLENYVLKPLFSFAGSGVLINVTKQDLDAVQNKENYILQKKVVYAPAIKTPTEPAKCEIRMLMIWEKGEKKARVVNNLVRISKGEMVGVRFNKDKDWVGASVGFFED</sequence>
<gene>
    <name evidence="1" type="ORF">H4O18_05700</name>
</gene>
<comment type="caution">
    <text evidence="1">The sequence shown here is derived from an EMBL/GenBank/DDBJ whole genome shotgun (WGS) entry which is preliminary data.</text>
</comment>
<proteinExistence type="predicted"/>
<evidence type="ECO:0000313" key="2">
    <source>
        <dbReference type="Proteomes" id="UP000618952"/>
    </source>
</evidence>
<dbReference type="RefSeq" id="WP_187582296.1">
    <property type="nucleotide sequence ID" value="NZ_JACLHY010000003.1"/>
</dbReference>
<evidence type="ECO:0008006" key="3">
    <source>
        <dbReference type="Google" id="ProtNLM"/>
    </source>
</evidence>
<evidence type="ECO:0000313" key="1">
    <source>
        <dbReference type="EMBL" id="MBC8767480.1"/>
    </source>
</evidence>
<dbReference type="EMBL" id="JACLHY010000003">
    <property type="protein sequence ID" value="MBC8767480.1"/>
    <property type="molecule type" value="Genomic_DNA"/>
</dbReference>
<name>A0ABR7QJW8_9FLAO</name>
<accession>A0ABR7QJW8</accession>